<evidence type="ECO:0000256" key="6">
    <source>
        <dbReference type="HAMAP-Rule" id="MF_00174"/>
    </source>
</evidence>
<comment type="subunit">
    <text evidence="1 6">Homodimer.</text>
</comment>
<keyword evidence="3 6" id="KW-0547">Nucleotide-binding</keyword>
<feature type="binding site" evidence="6">
    <location>
        <position position="324"/>
    </location>
    <ligand>
        <name>ATP</name>
        <dbReference type="ChEBI" id="CHEBI:30616"/>
    </ligand>
</feature>
<dbReference type="AlphaFoldDB" id="A0A0H3AHP8"/>
<feature type="binding site" evidence="6">
    <location>
        <begin position="124"/>
        <end position="126"/>
    </location>
    <ligand>
        <name>ATP</name>
        <dbReference type="ChEBI" id="CHEBI:30616"/>
    </ligand>
</feature>
<dbReference type="GO" id="GO:0005524">
    <property type="term" value="F:ATP binding"/>
    <property type="evidence" value="ECO:0007669"/>
    <property type="project" value="UniProtKB-UniRule"/>
</dbReference>
<dbReference type="EMBL" id="CP000627">
    <property type="protein sequence ID" value="ABQ19946.1"/>
    <property type="molecule type" value="Genomic_DNA"/>
</dbReference>
<dbReference type="GO" id="GO:0016880">
    <property type="term" value="F:acid-ammonia (or amide) ligase activity"/>
    <property type="evidence" value="ECO:0007669"/>
    <property type="project" value="UniProtKB-UniRule"/>
</dbReference>
<organism evidence="8 9">
    <name type="scientific">Vibrio cholerae serotype O1 (strain ATCC 39541 / Classical Ogawa 395 / O395)</name>
    <dbReference type="NCBI Taxonomy" id="345073"/>
    <lineage>
        <taxon>Bacteria</taxon>
        <taxon>Pseudomonadati</taxon>
        <taxon>Pseudomonadota</taxon>
        <taxon>Gammaproteobacteria</taxon>
        <taxon>Vibrionales</taxon>
        <taxon>Vibrionaceae</taxon>
        <taxon>Vibrio</taxon>
    </lineage>
</organism>
<dbReference type="FunFam" id="3.30.930.10:FF:000017">
    <property type="entry name" value="Elongation factor P--(R)-beta-lysine ligase"/>
    <property type="match status" value="1"/>
</dbReference>
<feature type="binding site" evidence="6">
    <location>
        <begin position="100"/>
        <end position="102"/>
    </location>
    <ligand>
        <name>substrate</name>
    </ligand>
</feature>
<keyword evidence="2 6" id="KW-0436">Ligase</keyword>
<comment type="catalytic activity">
    <reaction evidence="5">
        <text>D-beta-lysine + L-lysyl-[protein] + ATP = N(6)-((3R)-3,6-diaminohexanoyl)-L-lysyl-[protein] + AMP + diphosphate + H(+)</text>
        <dbReference type="Rhea" id="RHEA:83435"/>
        <dbReference type="Rhea" id="RHEA-COMP:9752"/>
        <dbReference type="Rhea" id="RHEA-COMP:20131"/>
        <dbReference type="ChEBI" id="CHEBI:15378"/>
        <dbReference type="ChEBI" id="CHEBI:29969"/>
        <dbReference type="ChEBI" id="CHEBI:30616"/>
        <dbReference type="ChEBI" id="CHEBI:33019"/>
        <dbReference type="ChEBI" id="CHEBI:84138"/>
        <dbReference type="ChEBI" id="CHEBI:156053"/>
        <dbReference type="ChEBI" id="CHEBI:456215"/>
    </reaction>
    <physiologicalReaction direction="left-to-right" evidence="5">
        <dbReference type="Rhea" id="RHEA:83436"/>
    </physiologicalReaction>
</comment>
<reference evidence="8 9" key="1">
    <citation type="submission" date="2007-03" db="EMBL/GenBank/DDBJ databases">
        <authorList>
            <person name="Heidelberg J."/>
        </authorList>
    </citation>
    <scope>NUCLEOTIDE SEQUENCE [LARGE SCALE GENOMIC DNA]</scope>
    <source>
        <strain evidence="9">ATCC 39541 / Classical Ogawa 395 / O395</strain>
    </source>
</reference>
<evidence type="ECO:0000313" key="9">
    <source>
        <dbReference type="Proteomes" id="UP000000249"/>
    </source>
</evidence>
<keyword evidence="4 6" id="KW-0067">ATP-binding</keyword>
<evidence type="ECO:0000313" key="8">
    <source>
        <dbReference type="EMBL" id="ABQ19946.1"/>
    </source>
</evidence>
<dbReference type="InterPro" id="IPR018149">
    <property type="entry name" value="Lys-tRNA-synth_II_C"/>
</dbReference>
<dbReference type="GO" id="GO:0006430">
    <property type="term" value="P:lysyl-tRNA aminoacylation"/>
    <property type="evidence" value="ECO:0007669"/>
    <property type="project" value="InterPro"/>
</dbReference>
<name>A0A0H3AHP8_VIBC3</name>
<dbReference type="EC" id="6.3.2.-" evidence="6"/>
<dbReference type="Proteomes" id="UP000000249">
    <property type="component" value="Chromosome 1"/>
</dbReference>
<feature type="binding site" evidence="6">
    <location>
        <position position="142"/>
    </location>
    <ligand>
        <name>substrate</name>
    </ligand>
</feature>
<dbReference type="Pfam" id="PF00152">
    <property type="entry name" value="tRNA-synt_2"/>
    <property type="match status" value="1"/>
</dbReference>
<dbReference type="NCBIfam" id="NF006828">
    <property type="entry name" value="PRK09350.1"/>
    <property type="match status" value="1"/>
</dbReference>
<dbReference type="InterPro" id="IPR004525">
    <property type="entry name" value="EpmA"/>
</dbReference>
<evidence type="ECO:0000256" key="4">
    <source>
        <dbReference type="ARBA" id="ARBA00022840"/>
    </source>
</evidence>
<evidence type="ECO:0000256" key="3">
    <source>
        <dbReference type="ARBA" id="ARBA00022741"/>
    </source>
</evidence>
<protein>
    <recommendedName>
        <fullName evidence="6">Elongation factor P--(R)-beta-lysine ligase</fullName>
        <shortName evidence="6">EF-P--(R)-beta-lysine ligase</shortName>
        <ecNumber evidence="6">6.3.2.-</ecNumber>
    </recommendedName>
    <alternativeName>
        <fullName evidence="6">EF-P post-translational modification enzyme A</fullName>
    </alternativeName>
    <alternativeName>
        <fullName evidence="6">EF-P-lysine lysyltransferase</fullName>
    </alternativeName>
</protein>
<dbReference type="GO" id="GO:0005829">
    <property type="term" value="C:cytosol"/>
    <property type="evidence" value="ECO:0007669"/>
    <property type="project" value="TreeGrafter"/>
</dbReference>
<feature type="binding site" evidence="6">
    <location>
        <position position="275"/>
    </location>
    <ligand>
        <name>substrate</name>
    </ligand>
</feature>
<evidence type="ECO:0000256" key="2">
    <source>
        <dbReference type="ARBA" id="ARBA00022598"/>
    </source>
</evidence>
<proteinExistence type="inferred from homology"/>
<feature type="binding site" evidence="6">
    <location>
        <begin position="268"/>
        <end position="269"/>
    </location>
    <ligand>
        <name>ATP</name>
        <dbReference type="ChEBI" id="CHEBI:30616"/>
    </ligand>
</feature>
<dbReference type="InterPro" id="IPR045864">
    <property type="entry name" value="aa-tRNA-synth_II/BPL/LPL"/>
</dbReference>
<dbReference type="KEGG" id="vcr:VC395_2768"/>
<feature type="binding site" evidence="6">
    <location>
        <position position="133"/>
    </location>
    <ligand>
        <name>ATP</name>
        <dbReference type="ChEBI" id="CHEBI:30616"/>
    </ligand>
</feature>
<sequence length="349" mass="39077">MSQLSLAFCSERVQFVISVSCDEPPMTNSDWMPTASISQLKQRATLLRQIREFFAERNVLEVETPAMSHATVTDIHLHTFKTEFVGPGYAKGSALHLMTSPEFHMKRLLAAGSGCIYQLGKAFRNEENGRYHNPEFTMLEWYRIGFDHHALMDEMDALLQLVLRCGSAERMTYQEAFLNVLGVCPLEEEMRELKQVAATLGLSDIAEPEEDRDTLLQLLFSIGIEPKIGQITPAFVYDFPASQAALAKINPADPRVADRFEVYFKGIELANGFHELDNPAEQLARFKADNAKRLEMGLTEQPIDYHLIAALEAGLPECAGVALGIDRLIMLALGEDHIDKVTAFPFPRA</sequence>
<dbReference type="eggNOG" id="COG2269">
    <property type="taxonomic scope" value="Bacteria"/>
</dbReference>
<evidence type="ECO:0000256" key="1">
    <source>
        <dbReference type="ARBA" id="ARBA00011738"/>
    </source>
</evidence>
<dbReference type="InterPro" id="IPR006195">
    <property type="entry name" value="aa-tRNA-synth_II"/>
</dbReference>
<dbReference type="GO" id="GO:0000049">
    <property type="term" value="F:tRNA binding"/>
    <property type="evidence" value="ECO:0007669"/>
    <property type="project" value="TreeGrafter"/>
</dbReference>
<dbReference type="PANTHER" id="PTHR42918">
    <property type="entry name" value="LYSYL-TRNA SYNTHETASE"/>
    <property type="match status" value="1"/>
</dbReference>
<evidence type="ECO:0000259" key="7">
    <source>
        <dbReference type="PROSITE" id="PS50862"/>
    </source>
</evidence>
<comment type="similarity">
    <text evidence="6">Belongs to the class-II aminoacyl-tRNA synthetase family. EpmA subfamily.</text>
</comment>
<feature type="domain" description="Aminoacyl-transfer RNA synthetases class-II family profile" evidence="7">
    <location>
        <begin position="40"/>
        <end position="345"/>
    </location>
</feature>
<evidence type="ECO:0000256" key="5">
    <source>
        <dbReference type="ARBA" id="ARBA00052794"/>
    </source>
</evidence>
<dbReference type="Gene3D" id="3.30.930.10">
    <property type="entry name" value="Bira Bifunctional Protein, Domain 2"/>
    <property type="match status" value="1"/>
</dbReference>
<dbReference type="PRINTS" id="PR00982">
    <property type="entry name" value="TRNASYNTHLYS"/>
</dbReference>
<dbReference type="PATRIC" id="fig|345073.21.peg.2665"/>
<accession>A0A0H3AHP8</accession>
<dbReference type="HAMAP" id="MF_00174">
    <property type="entry name" value="EF_P_modif_A"/>
    <property type="match status" value="1"/>
</dbReference>
<dbReference type="PROSITE" id="PS50862">
    <property type="entry name" value="AA_TRNA_LIGASE_II"/>
    <property type="match status" value="1"/>
</dbReference>
<dbReference type="GO" id="GO:0004824">
    <property type="term" value="F:lysine-tRNA ligase activity"/>
    <property type="evidence" value="ECO:0007669"/>
    <property type="project" value="InterPro"/>
</dbReference>
<dbReference type="SUPFAM" id="SSF55681">
    <property type="entry name" value="Class II aaRS and biotin synthetases"/>
    <property type="match status" value="1"/>
</dbReference>
<gene>
    <name evidence="8" type="primary">yjeA</name>
    <name evidence="6" type="synonym">epmA</name>
    <name evidence="8" type="ordered locus">VC0395_A2229</name>
</gene>
<dbReference type="KEGG" id="vco:VC0395_A2229"/>
<dbReference type="PANTHER" id="PTHR42918:SF6">
    <property type="entry name" value="ELONGATION FACTOR P--(R)-BETA-LYSINE LIGASE"/>
    <property type="match status" value="1"/>
</dbReference>
<dbReference type="InterPro" id="IPR004364">
    <property type="entry name" value="Aa-tRNA-synt_II"/>
</dbReference>
<dbReference type="NCBIfam" id="TIGR00462">
    <property type="entry name" value="genX"/>
    <property type="match status" value="1"/>
</dbReference>
<comment type="function">
    <text evidence="6">With EpmB is involved in the beta-lysylation step of the post-translational modification of translation elongation factor P (EF-P). Catalyzes the ATP-dependent activation of (R)-beta-lysine produced by EpmB, forming a lysyl-adenylate, from which the beta-lysyl moiety is then transferred to the epsilon-amino group of a conserved specific lysine residue in EF-P.</text>
</comment>